<organism evidence="1 2">
    <name type="scientific">Thermococcus nautili</name>
    <dbReference type="NCBI Taxonomy" id="195522"/>
    <lineage>
        <taxon>Archaea</taxon>
        <taxon>Methanobacteriati</taxon>
        <taxon>Methanobacteriota</taxon>
        <taxon>Thermococci</taxon>
        <taxon>Thermococcales</taxon>
        <taxon>Thermococcaceae</taxon>
        <taxon>Thermococcus</taxon>
    </lineage>
</organism>
<evidence type="ECO:0000313" key="1">
    <source>
        <dbReference type="EMBL" id="AHL22459.1"/>
    </source>
</evidence>
<dbReference type="Gene3D" id="3.30.300.130">
    <property type="entry name" value="Fe-S cluster assembly (FSCA)"/>
    <property type="match status" value="1"/>
</dbReference>
<dbReference type="EMBL" id="CP007264">
    <property type="protein sequence ID" value="AHL22459.1"/>
    <property type="molecule type" value="Genomic_DNA"/>
</dbReference>
<dbReference type="RefSeq" id="WP_042690328.1">
    <property type="nucleotide sequence ID" value="NZ_CP007264.1"/>
</dbReference>
<dbReference type="KEGG" id="tnu:BD01_0837"/>
<sequence length="96" mass="11171">MREEEIYARLRKVKEPLTGEDIVGLNLVHVKADEDGVVIYLRLTEGLSHPFQHALSWPVQRRIVEEIVKALSDVPNLEILDMRTLQRYYPEDEDDG</sequence>
<dbReference type="InterPro" id="IPR034904">
    <property type="entry name" value="FSCA_dom_sf"/>
</dbReference>
<dbReference type="eggNOG" id="arCOG01856">
    <property type="taxonomic scope" value="Archaea"/>
</dbReference>
<dbReference type="STRING" id="195522.BD01_0837"/>
<gene>
    <name evidence="1" type="ORF">BD01_0837</name>
</gene>
<protein>
    <recommendedName>
        <fullName evidence="3">MIP18 family-like domain-containing protein</fullName>
    </recommendedName>
</protein>
<reference evidence="1 2" key="1">
    <citation type="submission" date="2014-02" db="EMBL/GenBank/DDBJ databases">
        <title>Genome Sequence of an Hyperthermophilic Archaeon, Thermococcus nautili 30-1, producing viral vesicles.</title>
        <authorList>
            <person name="Oberto J."/>
            <person name="Gaudin M."/>
            <person name="Cossu M."/>
            <person name="Gorlas A."/>
            <person name="Slesarev A."/>
            <person name="Marguet E."/>
            <person name="Forterre P."/>
        </authorList>
    </citation>
    <scope>NUCLEOTIDE SEQUENCE [LARGE SCALE GENOMIC DNA]</scope>
    <source>
        <strain evidence="1 2">30-1</strain>
    </source>
</reference>
<evidence type="ECO:0000313" key="2">
    <source>
        <dbReference type="Proteomes" id="UP000019434"/>
    </source>
</evidence>
<evidence type="ECO:0008006" key="3">
    <source>
        <dbReference type="Google" id="ProtNLM"/>
    </source>
</evidence>
<proteinExistence type="predicted"/>
<dbReference type="SUPFAM" id="SSF117916">
    <property type="entry name" value="Fe-S cluster assembly (FSCA) domain-like"/>
    <property type="match status" value="1"/>
</dbReference>
<dbReference type="Proteomes" id="UP000019434">
    <property type="component" value="Chromosome"/>
</dbReference>
<keyword evidence="2" id="KW-1185">Reference proteome</keyword>
<dbReference type="OrthoDB" id="85788at2157"/>
<dbReference type="AlphaFoldDB" id="W8PK41"/>
<name>W8PK41_9EURY</name>
<accession>W8PK41</accession>
<dbReference type="HOGENOM" id="CLU_2353358_0_0_2"/>
<dbReference type="GeneID" id="82171480"/>